<feature type="region of interest" description="Disordered" evidence="1">
    <location>
        <begin position="1"/>
        <end position="71"/>
    </location>
</feature>
<evidence type="ECO:0000313" key="2">
    <source>
        <dbReference type="EMBL" id="CAB4126540.1"/>
    </source>
</evidence>
<dbReference type="EMBL" id="LR796205">
    <property type="protein sequence ID" value="CAB4126540.1"/>
    <property type="molecule type" value="Genomic_DNA"/>
</dbReference>
<feature type="compositionally biased region" description="Basic and acidic residues" evidence="1">
    <location>
        <begin position="1"/>
        <end position="16"/>
    </location>
</feature>
<protein>
    <submittedName>
        <fullName evidence="2">Uncharacterized protein</fullName>
    </submittedName>
</protein>
<feature type="compositionally biased region" description="Basic and acidic residues" evidence="1">
    <location>
        <begin position="33"/>
        <end position="57"/>
    </location>
</feature>
<name>A0A6J5L251_9CAUD</name>
<evidence type="ECO:0000256" key="1">
    <source>
        <dbReference type="SAM" id="MobiDB-lite"/>
    </source>
</evidence>
<accession>A0A6J5L251</accession>
<organism evidence="2">
    <name type="scientific">uncultured Caudovirales phage</name>
    <dbReference type="NCBI Taxonomy" id="2100421"/>
    <lineage>
        <taxon>Viruses</taxon>
        <taxon>Duplodnaviria</taxon>
        <taxon>Heunggongvirae</taxon>
        <taxon>Uroviricota</taxon>
        <taxon>Caudoviricetes</taxon>
        <taxon>Peduoviridae</taxon>
        <taxon>Maltschvirus</taxon>
        <taxon>Maltschvirus maltsch</taxon>
    </lineage>
</organism>
<gene>
    <name evidence="2" type="ORF">UFOVP80_30</name>
</gene>
<reference evidence="2" key="1">
    <citation type="submission" date="2020-04" db="EMBL/GenBank/DDBJ databases">
        <authorList>
            <person name="Chiriac C."/>
            <person name="Salcher M."/>
            <person name="Ghai R."/>
            <person name="Kavagutti S V."/>
        </authorList>
    </citation>
    <scope>NUCLEOTIDE SEQUENCE</scope>
</reference>
<sequence length="71" mass="8339">MKPMTEKKMDMKKGEPDSEGFFPEMPHTHKMNRPGEIKGFKYPDTEEAVHRDQEQFVKETSANMPKTGFRH</sequence>
<proteinExistence type="predicted"/>